<evidence type="ECO:0000259" key="1">
    <source>
        <dbReference type="PROSITE" id="PS51186"/>
    </source>
</evidence>
<dbReference type="CDD" id="cd04301">
    <property type="entry name" value="NAT_SF"/>
    <property type="match status" value="1"/>
</dbReference>
<dbReference type="InterPro" id="IPR016181">
    <property type="entry name" value="Acyl_CoA_acyltransferase"/>
</dbReference>
<feature type="domain" description="N-acetyltransferase" evidence="1">
    <location>
        <begin position="3"/>
        <end position="189"/>
    </location>
</feature>
<dbReference type="Gene3D" id="3.40.630.30">
    <property type="match status" value="1"/>
</dbReference>
<keyword evidence="3" id="KW-1185">Reference proteome</keyword>
<evidence type="ECO:0000313" key="3">
    <source>
        <dbReference type="Proteomes" id="UP000444185"/>
    </source>
</evidence>
<dbReference type="OrthoDB" id="187903at2"/>
<keyword evidence="2" id="KW-0808">Transferase</keyword>
<dbReference type="RefSeq" id="WP_160607727.1">
    <property type="nucleotide sequence ID" value="NZ_WTYF01000004.1"/>
</dbReference>
<dbReference type="EMBL" id="WTYF01000004">
    <property type="protein sequence ID" value="MXO51175.1"/>
    <property type="molecule type" value="Genomic_DNA"/>
</dbReference>
<dbReference type="GO" id="GO:0016747">
    <property type="term" value="F:acyltransferase activity, transferring groups other than amino-acyl groups"/>
    <property type="evidence" value="ECO:0007669"/>
    <property type="project" value="InterPro"/>
</dbReference>
<reference evidence="2 3" key="1">
    <citation type="submission" date="2019-12" db="EMBL/GenBank/DDBJ databases">
        <title>Genomic-based taxomic classification of the family Erythrobacteraceae.</title>
        <authorList>
            <person name="Xu L."/>
        </authorList>
    </citation>
    <scope>NUCLEOTIDE SEQUENCE [LARGE SCALE GENOMIC DNA]</scope>
    <source>
        <strain evidence="2 3">DSM 16225</strain>
    </source>
</reference>
<dbReference type="Proteomes" id="UP000444185">
    <property type="component" value="Unassembled WGS sequence"/>
</dbReference>
<dbReference type="InterPro" id="IPR000182">
    <property type="entry name" value="GNAT_dom"/>
</dbReference>
<organism evidence="2 3">
    <name type="scientific">Qipengyuania gaetbuli</name>
    <dbReference type="NCBI Taxonomy" id="266952"/>
    <lineage>
        <taxon>Bacteria</taxon>
        <taxon>Pseudomonadati</taxon>
        <taxon>Pseudomonadota</taxon>
        <taxon>Alphaproteobacteria</taxon>
        <taxon>Sphingomonadales</taxon>
        <taxon>Erythrobacteraceae</taxon>
        <taxon>Qipengyuania</taxon>
    </lineage>
</organism>
<dbReference type="AlphaFoldDB" id="A0A844XYV5"/>
<proteinExistence type="predicted"/>
<name>A0A844XYV5_9SPHN</name>
<gene>
    <name evidence="2" type="ORF">GRI42_07645</name>
</gene>
<dbReference type="PROSITE" id="PS51186">
    <property type="entry name" value="GNAT"/>
    <property type="match status" value="1"/>
</dbReference>
<protein>
    <submittedName>
        <fullName evidence="2">GNAT family N-acetyltransferase</fullName>
    </submittedName>
</protein>
<comment type="caution">
    <text evidence="2">The sequence shown here is derived from an EMBL/GenBank/DDBJ whole genome shotgun (WGS) entry which is preliminary data.</text>
</comment>
<dbReference type="Pfam" id="PF00583">
    <property type="entry name" value="Acetyltransf_1"/>
    <property type="match status" value="1"/>
</dbReference>
<dbReference type="SUPFAM" id="SSF55729">
    <property type="entry name" value="Acyl-CoA N-acyltransferases (Nat)"/>
    <property type="match status" value="1"/>
</dbReference>
<accession>A0A844XYV5</accession>
<sequence length="195" mass="21499">MTIGIRTLAGPELAAALDALADLRIEVFAEWPYLYDGDAAYEREYLGEFAAEKGSVLVAAMDGDRIVGAATASPMTGQKPEFRRPFEALGYDTSNLFYFGESVLLPAYRGKGIGHAFFDRREAAARDYGATHATFCAVVRSEDDTRRPPGHRPLDPFWRARGYEKVEGLTTSFHWKEPGSAGEVAHTMQVWMAGL</sequence>
<evidence type="ECO:0000313" key="2">
    <source>
        <dbReference type="EMBL" id="MXO51175.1"/>
    </source>
</evidence>